<evidence type="ECO:0000313" key="3">
    <source>
        <dbReference type="Proteomes" id="UP000639772"/>
    </source>
</evidence>
<dbReference type="EMBL" id="JADCNM010000008">
    <property type="protein sequence ID" value="KAG0472013.1"/>
    <property type="molecule type" value="Genomic_DNA"/>
</dbReference>
<protein>
    <submittedName>
        <fullName evidence="2">Uncharacterized protein</fullName>
    </submittedName>
</protein>
<accession>A0A835US68</accession>
<name>A0A835US68_VANPL</name>
<gene>
    <name evidence="2" type="ORF">HPP92_016559</name>
</gene>
<dbReference type="Proteomes" id="UP000639772">
    <property type="component" value="Unassembled WGS sequence"/>
</dbReference>
<feature type="region of interest" description="Disordered" evidence="1">
    <location>
        <begin position="1"/>
        <end position="55"/>
    </location>
</feature>
<comment type="caution">
    <text evidence="2">The sequence shown here is derived from an EMBL/GenBank/DDBJ whole genome shotgun (WGS) entry which is preliminary data.</text>
</comment>
<reference evidence="2 3" key="1">
    <citation type="journal article" date="2020" name="Nat. Food">
        <title>A phased Vanilla planifolia genome enables genetic improvement of flavour and production.</title>
        <authorList>
            <person name="Hasing T."/>
            <person name="Tang H."/>
            <person name="Brym M."/>
            <person name="Khazi F."/>
            <person name="Huang T."/>
            <person name="Chambers A.H."/>
        </authorList>
    </citation>
    <scope>NUCLEOTIDE SEQUENCE [LARGE SCALE GENOMIC DNA]</scope>
    <source>
        <tissue evidence="2">Leaf</tissue>
    </source>
</reference>
<evidence type="ECO:0000313" key="2">
    <source>
        <dbReference type="EMBL" id="KAG0472013.1"/>
    </source>
</evidence>
<feature type="compositionally biased region" description="Acidic residues" evidence="1">
    <location>
        <begin position="43"/>
        <end position="55"/>
    </location>
</feature>
<evidence type="ECO:0000256" key="1">
    <source>
        <dbReference type="SAM" id="MobiDB-lite"/>
    </source>
</evidence>
<organism evidence="2 3">
    <name type="scientific">Vanilla planifolia</name>
    <name type="common">Vanilla</name>
    <dbReference type="NCBI Taxonomy" id="51239"/>
    <lineage>
        <taxon>Eukaryota</taxon>
        <taxon>Viridiplantae</taxon>
        <taxon>Streptophyta</taxon>
        <taxon>Embryophyta</taxon>
        <taxon>Tracheophyta</taxon>
        <taxon>Spermatophyta</taxon>
        <taxon>Magnoliopsida</taxon>
        <taxon>Liliopsida</taxon>
        <taxon>Asparagales</taxon>
        <taxon>Orchidaceae</taxon>
        <taxon>Vanilloideae</taxon>
        <taxon>Vanilleae</taxon>
        <taxon>Vanilla</taxon>
    </lineage>
</organism>
<proteinExistence type="predicted"/>
<dbReference type="AlphaFoldDB" id="A0A835US68"/>
<feature type="compositionally biased region" description="Basic and acidic residues" evidence="1">
    <location>
        <begin position="1"/>
        <end position="10"/>
    </location>
</feature>
<sequence length="55" mass="5612">MWHNADDPLHHTQVQGTVHVDDVGDAVGGNPGITLGHHTGEGGEAEEAGGEDGVM</sequence>